<organism evidence="2 3">
    <name type="scientific">Discostella pseudostelligera</name>
    <dbReference type="NCBI Taxonomy" id="259834"/>
    <lineage>
        <taxon>Eukaryota</taxon>
        <taxon>Sar</taxon>
        <taxon>Stramenopiles</taxon>
        <taxon>Ochrophyta</taxon>
        <taxon>Bacillariophyta</taxon>
        <taxon>Coscinodiscophyceae</taxon>
        <taxon>Thalassiosirophycidae</taxon>
        <taxon>Stephanodiscales</taxon>
        <taxon>Stephanodiscaceae</taxon>
        <taxon>Discostella</taxon>
    </lineage>
</organism>
<gene>
    <name evidence="2" type="ORF">ACHAWU_000914</name>
</gene>
<keyword evidence="3" id="KW-1185">Reference proteome</keyword>
<feature type="signal peptide" evidence="1">
    <location>
        <begin position="1"/>
        <end position="15"/>
    </location>
</feature>
<evidence type="ECO:0000313" key="2">
    <source>
        <dbReference type="EMBL" id="KAL3759316.1"/>
    </source>
</evidence>
<evidence type="ECO:0000256" key="1">
    <source>
        <dbReference type="SAM" id="SignalP"/>
    </source>
</evidence>
<reference evidence="2 3" key="1">
    <citation type="submission" date="2024-10" db="EMBL/GenBank/DDBJ databases">
        <title>Updated reference genomes for cyclostephanoid diatoms.</title>
        <authorList>
            <person name="Roberts W.R."/>
            <person name="Alverson A.J."/>
        </authorList>
    </citation>
    <scope>NUCLEOTIDE SEQUENCE [LARGE SCALE GENOMIC DNA]</scope>
    <source>
        <strain evidence="2 3">AJA232-27</strain>
    </source>
</reference>
<protein>
    <recommendedName>
        <fullName evidence="4">CP12 domain-containing protein</fullName>
    </recommendedName>
</protein>
<name>A0ABD3M5M8_9STRA</name>
<dbReference type="Proteomes" id="UP001530293">
    <property type="component" value="Unassembled WGS sequence"/>
</dbReference>
<accession>A0ABD3M5M8</accession>
<feature type="chain" id="PRO_5044814398" description="CP12 domain-containing protein" evidence="1">
    <location>
        <begin position="16"/>
        <end position="204"/>
    </location>
</feature>
<proteinExistence type="predicted"/>
<evidence type="ECO:0000313" key="3">
    <source>
        <dbReference type="Proteomes" id="UP001530293"/>
    </source>
</evidence>
<dbReference type="EMBL" id="JALLBG020000204">
    <property type="protein sequence ID" value="KAL3759316.1"/>
    <property type="molecule type" value="Genomic_DNA"/>
</dbReference>
<dbReference type="Pfam" id="PF02672">
    <property type="entry name" value="CP12"/>
    <property type="match status" value="2"/>
</dbReference>
<comment type="caution">
    <text evidence="2">The sequence shown here is derived from an EMBL/GenBank/DDBJ whole genome shotgun (WGS) entry which is preliminary data.</text>
</comment>
<keyword evidence="1" id="KW-0732">Signal</keyword>
<evidence type="ECO:0008006" key="4">
    <source>
        <dbReference type="Google" id="ProtNLM"/>
    </source>
</evidence>
<dbReference type="AlphaFoldDB" id="A0ABD3M5M8"/>
<sequence length="204" mass="21661">MKLFLIVTLISSSAAFAPAPPAGRQSVALQSSSANAIEAALAASKKYGPTSKEAAVLWDIVEEMDASDNSVAYKPVVVDAEYENKVKTLAQMLTKTREELDLVKQLAEDLKGVKLASPVAATSSDESEDFTTAMTKALAAARTATEKFGVDSTQAKLAWETVEEIAASATDDEATRAPLDEECLIELIEGCEALEKFKAALDGR</sequence>